<reference evidence="1" key="1">
    <citation type="journal article" date="2015" name="Nature">
        <title>Complex archaea that bridge the gap between prokaryotes and eukaryotes.</title>
        <authorList>
            <person name="Spang A."/>
            <person name="Saw J.H."/>
            <person name="Jorgensen S.L."/>
            <person name="Zaremba-Niedzwiedzka K."/>
            <person name="Martijn J."/>
            <person name="Lind A.E."/>
            <person name="van Eijk R."/>
            <person name="Schleper C."/>
            <person name="Guy L."/>
            <person name="Ettema T.J."/>
        </authorList>
    </citation>
    <scope>NUCLEOTIDE SEQUENCE</scope>
</reference>
<organism evidence="1">
    <name type="scientific">marine sediment metagenome</name>
    <dbReference type="NCBI Taxonomy" id="412755"/>
    <lineage>
        <taxon>unclassified sequences</taxon>
        <taxon>metagenomes</taxon>
        <taxon>ecological metagenomes</taxon>
    </lineage>
</organism>
<gene>
    <name evidence="1" type="ORF">LCGC14_2191270</name>
</gene>
<name>A0A0F9GFC4_9ZZZZ</name>
<dbReference type="EMBL" id="LAZR01028688">
    <property type="protein sequence ID" value="KKL61842.1"/>
    <property type="molecule type" value="Genomic_DNA"/>
</dbReference>
<protein>
    <recommendedName>
        <fullName evidence="2">Transglycosylase SLT domain-containing protein</fullName>
    </recommendedName>
</protein>
<evidence type="ECO:0008006" key="2">
    <source>
        <dbReference type="Google" id="ProtNLM"/>
    </source>
</evidence>
<comment type="caution">
    <text evidence="1">The sequence shown here is derived from an EMBL/GenBank/DDBJ whole genome shotgun (WGS) entry which is preliminary data.</text>
</comment>
<proteinExistence type="predicted"/>
<sequence>MSDMAAFRLEVVRPTLIHLQEYHPQMWSPAAENLIMGTAAHESAGLKYVRQISGGPALGAFQMEPATVLDIWDNYLKAHLKLRNLIVELLWPWPEATDLTNQLVWNPTYATAMARLVYWRRPEPLPDADDIEGLAQYWGRFYQTSNDPEKIQRFVFDYNFYVKE</sequence>
<accession>A0A0F9GFC4</accession>
<dbReference type="AlphaFoldDB" id="A0A0F9GFC4"/>
<evidence type="ECO:0000313" key="1">
    <source>
        <dbReference type="EMBL" id="KKL61842.1"/>
    </source>
</evidence>